<evidence type="ECO:0000313" key="2">
    <source>
        <dbReference type="EMBL" id="CAI0406637.1"/>
    </source>
</evidence>
<proteinExistence type="predicted"/>
<feature type="compositionally biased region" description="Pro residues" evidence="1">
    <location>
        <begin position="236"/>
        <end position="248"/>
    </location>
</feature>
<feature type="region of interest" description="Disordered" evidence="1">
    <location>
        <begin position="195"/>
        <end position="254"/>
    </location>
</feature>
<accession>A0AAV0JAH5</accession>
<reference evidence="2" key="1">
    <citation type="submission" date="2022-08" db="EMBL/GenBank/DDBJ databases">
        <authorList>
            <person name="Gutierrez-Valencia J."/>
        </authorList>
    </citation>
    <scope>NUCLEOTIDE SEQUENCE</scope>
</reference>
<evidence type="ECO:0000313" key="3">
    <source>
        <dbReference type="Proteomes" id="UP001154282"/>
    </source>
</evidence>
<dbReference type="EMBL" id="CAMGYJ010000004">
    <property type="protein sequence ID" value="CAI0406637.1"/>
    <property type="molecule type" value="Genomic_DNA"/>
</dbReference>
<dbReference type="Proteomes" id="UP001154282">
    <property type="component" value="Unassembled WGS sequence"/>
</dbReference>
<dbReference type="AlphaFoldDB" id="A0AAV0JAH5"/>
<name>A0AAV0JAH5_9ROSI</name>
<feature type="non-terminal residue" evidence="2">
    <location>
        <position position="1"/>
    </location>
</feature>
<gene>
    <name evidence="2" type="ORF">LITE_LOCUS13290</name>
</gene>
<feature type="compositionally biased region" description="Low complexity" evidence="1">
    <location>
        <begin position="220"/>
        <end position="232"/>
    </location>
</feature>
<sequence>HIFLWCNNNCLITLLTKRQRFFSGISEEIETQQERAREREREYSSTKREIDQFVSLLRSRSRELELRDFASRSLCCGGEGKSMRIRKRKVPLPFHLLSPVPIPAPSFFSSPDPDTTAATTPLVQLRHGASVTRPPIPASDDNKAVAASAVCCGGGAAGPTVRSGGIGPAHPIYPISWKDEKEEFGINANNVAAAARKGSKCSSRSSNADPEMLRQQRQPAAASASHLPPGREAAGHPPPHPRPQPPPTSTLDHQ</sequence>
<evidence type="ECO:0000256" key="1">
    <source>
        <dbReference type="SAM" id="MobiDB-lite"/>
    </source>
</evidence>
<protein>
    <submittedName>
        <fullName evidence="2">Uncharacterized protein</fullName>
    </submittedName>
</protein>
<comment type="caution">
    <text evidence="2">The sequence shown here is derived from an EMBL/GenBank/DDBJ whole genome shotgun (WGS) entry which is preliminary data.</text>
</comment>
<organism evidence="2 3">
    <name type="scientific">Linum tenue</name>
    <dbReference type="NCBI Taxonomy" id="586396"/>
    <lineage>
        <taxon>Eukaryota</taxon>
        <taxon>Viridiplantae</taxon>
        <taxon>Streptophyta</taxon>
        <taxon>Embryophyta</taxon>
        <taxon>Tracheophyta</taxon>
        <taxon>Spermatophyta</taxon>
        <taxon>Magnoliopsida</taxon>
        <taxon>eudicotyledons</taxon>
        <taxon>Gunneridae</taxon>
        <taxon>Pentapetalae</taxon>
        <taxon>rosids</taxon>
        <taxon>fabids</taxon>
        <taxon>Malpighiales</taxon>
        <taxon>Linaceae</taxon>
        <taxon>Linum</taxon>
    </lineage>
</organism>
<feature type="non-terminal residue" evidence="2">
    <location>
        <position position="254"/>
    </location>
</feature>
<keyword evidence="3" id="KW-1185">Reference proteome</keyword>